<dbReference type="AlphaFoldDB" id="A0A821VTK7"/>
<feature type="compositionally biased region" description="Polar residues" evidence="2">
    <location>
        <begin position="86"/>
        <end position="97"/>
    </location>
</feature>
<accession>A0A821VTK7</accession>
<sequence>PAVFTIQETIPRATYTCRNLIGHFLTNQNVNFLEIINMSDFDYQSYSDLESDESSPKGINRYKKNTRYGRRRSRRLFLRRSRTLSVSESNTSAQGSQSRSTSRSRSRTRSEGAVESRTSMKIAESLKRASVYVSSPKSAQIFEINRLQEQLAAAHLCSEAHFIFIVDINTPQGLYHENGLKCSVCEKVSIFTNFEPMPLHKIQEPNQRLYVANALTGIGYDNLSLVMATLCLKIPNKTNFVPQVLQTYDNLNIFIHKHFISVIGKIRSLHNVETNDSDSIVNIAISVDGTWKKRGHVSQYGIVFIIEMDTGLAIDFEVLSTRFEKCEKNQRERSAHEFRAWLTKHKGSCECNWDGTAKGMEKEGTKRLFERSIKKEMQIDIEDEKKEYNEKRSKSKDFEVDYLVIKEDCINHVQKRVSSRLKDIRAKYSHMEATQQITSKSSMKHHQLLSDSKPYSGSLGRMTREMEQKFTSLYGNAIREIFLVIFNDMIEALTNKDLLRRCLRGVTQNSNECLNSIIWSILSKTKNHGYRSIRGAAALACIYFNQGRSGLLEFFKDIDIDVNDEQINTILGKDQERLRKSIVATQKQNDIRERKKQTRFESTAAEVDMSEYGGGRH</sequence>
<dbReference type="Pfam" id="PF20700">
    <property type="entry name" value="Mutator"/>
    <property type="match status" value="1"/>
</dbReference>
<dbReference type="EMBL" id="CAJOBS010006448">
    <property type="protein sequence ID" value="CAF4912873.1"/>
    <property type="molecule type" value="Genomic_DNA"/>
</dbReference>
<feature type="coiled-coil region" evidence="1">
    <location>
        <begin position="374"/>
        <end position="401"/>
    </location>
</feature>
<name>A0A821VTK7_9BILA</name>
<feature type="region of interest" description="Disordered" evidence="2">
    <location>
        <begin position="47"/>
        <end position="66"/>
    </location>
</feature>
<feature type="domain" description="Mutator-like transposase" evidence="3">
    <location>
        <begin position="167"/>
        <end position="459"/>
    </location>
</feature>
<evidence type="ECO:0000256" key="1">
    <source>
        <dbReference type="SAM" id="Coils"/>
    </source>
</evidence>
<comment type="caution">
    <text evidence="4">The sequence shown here is derived from an EMBL/GenBank/DDBJ whole genome shotgun (WGS) entry which is preliminary data.</text>
</comment>
<feature type="region of interest" description="Disordered" evidence="2">
    <location>
        <begin position="82"/>
        <end position="118"/>
    </location>
</feature>
<evidence type="ECO:0000256" key="2">
    <source>
        <dbReference type="SAM" id="MobiDB-lite"/>
    </source>
</evidence>
<feature type="non-terminal residue" evidence="4">
    <location>
        <position position="1"/>
    </location>
</feature>
<proteinExistence type="predicted"/>
<gene>
    <name evidence="4" type="ORF">TOA249_LOCUS31523</name>
</gene>
<feature type="region of interest" description="Disordered" evidence="2">
    <location>
        <begin position="593"/>
        <end position="617"/>
    </location>
</feature>
<evidence type="ECO:0000313" key="4">
    <source>
        <dbReference type="EMBL" id="CAF4912873.1"/>
    </source>
</evidence>
<organism evidence="4 5">
    <name type="scientific">Rotaria socialis</name>
    <dbReference type="NCBI Taxonomy" id="392032"/>
    <lineage>
        <taxon>Eukaryota</taxon>
        <taxon>Metazoa</taxon>
        <taxon>Spiralia</taxon>
        <taxon>Gnathifera</taxon>
        <taxon>Rotifera</taxon>
        <taxon>Eurotatoria</taxon>
        <taxon>Bdelloidea</taxon>
        <taxon>Philodinida</taxon>
        <taxon>Philodinidae</taxon>
        <taxon>Rotaria</taxon>
    </lineage>
</organism>
<dbReference type="Proteomes" id="UP000663838">
    <property type="component" value="Unassembled WGS sequence"/>
</dbReference>
<dbReference type="InterPro" id="IPR049012">
    <property type="entry name" value="Mutator_transp_dom"/>
</dbReference>
<reference evidence="4" key="1">
    <citation type="submission" date="2021-02" db="EMBL/GenBank/DDBJ databases">
        <authorList>
            <person name="Nowell W R."/>
        </authorList>
    </citation>
    <scope>NUCLEOTIDE SEQUENCE</scope>
</reference>
<keyword evidence="1" id="KW-0175">Coiled coil</keyword>
<evidence type="ECO:0000259" key="3">
    <source>
        <dbReference type="Pfam" id="PF20700"/>
    </source>
</evidence>
<evidence type="ECO:0000313" key="5">
    <source>
        <dbReference type="Proteomes" id="UP000663838"/>
    </source>
</evidence>
<protein>
    <recommendedName>
        <fullName evidence="3">Mutator-like transposase domain-containing protein</fullName>
    </recommendedName>
</protein>